<keyword evidence="3" id="KW-1185">Reference proteome</keyword>
<sequence length="111" mass="12442">MFGFKKKQDPELLKEAIINALRGIYDPEIPVNIYDLGLIYDVSIDDNAHVLIQMTLTTPGCPVAQTFPGTVEQAVNQVDGVSDCTVELVWEPPWSQERMTEAARLELGIFY</sequence>
<organism evidence="2 3">
    <name type="scientific">Legionella santicrucis</name>
    <dbReference type="NCBI Taxonomy" id="45074"/>
    <lineage>
        <taxon>Bacteria</taxon>
        <taxon>Pseudomonadati</taxon>
        <taxon>Pseudomonadota</taxon>
        <taxon>Gammaproteobacteria</taxon>
        <taxon>Legionellales</taxon>
        <taxon>Legionellaceae</taxon>
        <taxon>Legionella</taxon>
    </lineage>
</organism>
<dbReference type="InterPro" id="IPR014291">
    <property type="entry name" value="SUF_FeS_clus_asmbl-assoc"/>
</dbReference>
<comment type="caution">
    <text evidence="2">The sequence shown here is derived from an EMBL/GenBank/DDBJ whole genome shotgun (WGS) entry which is preliminary data.</text>
</comment>
<dbReference type="Pfam" id="PF01883">
    <property type="entry name" value="FeS_assembly_P"/>
    <property type="match status" value="1"/>
</dbReference>
<dbReference type="PATRIC" id="fig|45074.5.peg.1308"/>
<name>A0A0W0Z4T6_9GAMM</name>
<dbReference type="Gene3D" id="3.30.300.130">
    <property type="entry name" value="Fe-S cluster assembly (FSCA)"/>
    <property type="match status" value="1"/>
</dbReference>
<dbReference type="RefSeq" id="WP_058513625.1">
    <property type="nucleotide sequence ID" value="NZ_CAAAIH010000003.1"/>
</dbReference>
<dbReference type="PANTHER" id="PTHR42831">
    <property type="entry name" value="FE-S PROTEIN MATURATION AUXILIARY FACTOR YITW"/>
    <property type="match status" value="1"/>
</dbReference>
<evidence type="ECO:0000313" key="2">
    <source>
        <dbReference type="EMBL" id="KTD63795.1"/>
    </source>
</evidence>
<evidence type="ECO:0000313" key="3">
    <source>
        <dbReference type="Proteomes" id="UP000054703"/>
    </source>
</evidence>
<gene>
    <name evidence="2" type="ORF">Lsan_1228</name>
</gene>
<dbReference type="InterPro" id="IPR002744">
    <property type="entry name" value="MIP18-like"/>
</dbReference>
<dbReference type="AlphaFoldDB" id="A0A0W0Z4T6"/>
<dbReference type="NCBIfam" id="TIGR02945">
    <property type="entry name" value="SUF_assoc"/>
    <property type="match status" value="1"/>
</dbReference>
<dbReference type="SUPFAM" id="SSF117916">
    <property type="entry name" value="Fe-S cluster assembly (FSCA) domain-like"/>
    <property type="match status" value="1"/>
</dbReference>
<dbReference type="STRING" id="45074.Lsan_1228"/>
<dbReference type="InterPro" id="IPR034904">
    <property type="entry name" value="FSCA_dom_sf"/>
</dbReference>
<feature type="domain" description="MIP18 family-like" evidence="1">
    <location>
        <begin position="14"/>
        <end position="87"/>
    </location>
</feature>
<reference evidence="2 3" key="1">
    <citation type="submission" date="2015-11" db="EMBL/GenBank/DDBJ databases">
        <title>Genomic analysis of 38 Legionella species identifies large and diverse effector repertoires.</title>
        <authorList>
            <person name="Burstein D."/>
            <person name="Amaro F."/>
            <person name="Zusman T."/>
            <person name="Lifshitz Z."/>
            <person name="Cohen O."/>
            <person name="Gilbert J.A."/>
            <person name="Pupko T."/>
            <person name="Shuman H.A."/>
            <person name="Segal G."/>
        </authorList>
    </citation>
    <scope>NUCLEOTIDE SEQUENCE [LARGE SCALE GENOMIC DNA]</scope>
    <source>
        <strain evidence="2 3">SC-63-C7</strain>
    </source>
</reference>
<dbReference type="InterPro" id="IPR052339">
    <property type="entry name" value="Fe-S_Maturation_MIP18"/>
</dbReference>
<dbReference type="OrthoDB" id="9805360at2"/>
<protein>
    <submittedName>
        <fullName evidence="2">Metal-sulfur cluster biosynthetic enzyme</fullName>
    </submittedName>
</protein>
<accession>A0A0W0Z4T6</accession>
<dbReference type="PANTHER" id="PTHR42831:SF1">
    <property type="entry name" value="FE-S PROTEIN MATURATION AUXILIARY FACTOR YITW"/>
    <property type="match status" value="1"/>
</dbReference>
<dbReference type="Proteomes" id="UP000054703">
    <property type="component" value="Unassembled WGS sequence"/>
</dbReference>
<proteinExistence type="predicted"/>
<evidence type="ECO:0000259" key="1">
    <source>
        <dbReference type="Pfam" id="PF01883"/>
    </source>
</evidence>
<dbReference type="EMBL" id="LNYU01000024">
    <property type="protein sequence ID" value="KTD63795.1"/>
    <property type="molecule type" value="Genomic_DNA"/>
</dbReference>